<dbReference type="CDD" id="cd18111">
    <property type="entry name" value="ATP-synt_V_A-type_alpha_C"/>
    <property type="match status" value="1"/>
</dbReference>
<dbReference type="GO" id="GO:0016787">
    <property type="term" value="F:hydrolase activity"/>
    <property type="evidence" value="ECO:0007669"/>
    <property type="project" value="UniProtKB-KW"/>
</dbReference>
<dbReference type="SUPFAM" id="SSF52540">
    <property type="entry name" value="P-loop containing nucleoside triphosphate hydrolases"/>
    <property type="match status" value="1"/>
</dbReference>
<protein>
    <submittedName>
        <fullName evidence="9">V-type ATP synthase alpha chain</fullName>
        <ecNumber evidence="9">3.6.3.14</ecNumber>
    </submittedName>
</protein>
<dbReference type="Pfam" id="PF22919">
    <property type="entry name" value="ATP-synt_VA_C"/>
    <property type="match status" value="1"/>
</dbReference>
<evidence type="ECO:0000259" key="8">
    <source>
        <dbReference type="Pfam" id="PF22919"/>
    </source>
</evidence>
<dbReference type="InterPro" id="IPR022878">
    <property type="entry name" value="V-ATPase_asu"/>
</dbReference>
<dbReference type="EC" id="3.6.3.14" evidence="9"/>
<dbReference type="Proteomes" id="UP000095746">
    <property type="component" value="Unassembled WGS sequence"/>
</dbReference>
<gene>
    <name evidence="9" type="primary">atpA_1</name>
    <name evidence="9" type="ORF">ERS852411_01163</name>
</gene>
<sequence length="222" mass="24971">MVECIGSDEHRRGSLTAVGAVSPPGGDLSEPVSQATMRIVKVFWALDASLAYKRHFPAINWLNSYSLYLDSLKPWYDEHLGPQFMVNRDKAMSILQEEASLNEIVQLVGKDSLSAADQLTLETAKMLREDFLQQNGFMEVDWYSSYERQDKMIQMILDYDKLCRAAIEKGAATAELFAIPFREQMGRAKSVPDDRYAAVYADMAREMEEQIADIAARGGAEV</sequence>
<evidence type="ECO:0000256" key="6">
    <source>
        <dbReference type="ARBA" id="ARBA00023065"/>
    </source>
</evidence>
<accession>A0A174DCQ5</accession>
<keyword evidence="9" id="KW-0378">Hydrolase</keyword>
<dbReference type="InterPro" id="IPR000194">
    <property type="entry name" value="ATPase_F1/V1/A1_a/bsu_nucl-bd"/>
</dbReference>
<dbReference type="InterPro" id="IPR055190">
    <property type="entry name" value="ATP-synt_VA_C"/>
</dbReference>
<evidence type="ECO:0000256" key="5">
    <source>
        <dbReference type="ARBA" id="ARBA00022967"/>
    </source>
</evidence>
<proteinExistence type="inferred from homology"/>
<dbReference type="PROSITE" id="PS00152">
    <property type="entry name" value="ATPASE_ALPHA_BETA"/>
    <property type="match status" value="1"/>
</dbReference>
<evidence type="ECO:0000313" key="10">
    <source>
        <dbReference type="Proteomes" id="UP000095746"/>
    </source>
</evidence>
<keyword evidence="6" id="KW-0406">Ion transport</keyword>
<evidence type="ECO:0000259" key="7">
    <source>
        <dbReference type="Pfam" id="PF00006"/>
    </source>
</evidence>
<dbReference type="Pfam" id="PF00006">
    <property type="entry name" value="ATP-synt_ab"/>
    <property type="match status" value="1"/>
</dbReference>
<dbReference type="InterPro" id="IPR020003">
    <property type="entry name" value="ATPase_a/bsu_AS"/>
</dbReference>
<evidence type="ECO:0000313" key="9">
    <source>
        <dbReference type="EMBL" id="CUO21820.1"/>
    </source>
</evidence>
<dbReference type="AlphaFoldDB" id="A0A174DCQ5"/>
<dbReference type="GO" id="GO:0046034">
    <property type="term" value="P:ATP metabolic process"/>
    <property type="evidence" value="ECO:0007669"/>
    <property type="project" value="InterPro"/>
</dbReference>
<feature type="domain" description="ATP synthase A/B type C-terminal" evidence="8">
    <location>
        <begin position="74"/>
        <end position="158"/>
    </location>
</feature>
<organism evidence="9 10">
    <name type="scientific">Flavonifractor plautii</name>
    <name type="common">Fusobacterium plautii</name>
    <dbReference type="NCBI Taxonomy" id="292800"/>
    <lineage>
        <taxon>Bacteria</taxon>
        <taxon>Bacillati</taxon>
        <taxon>Bacillota</taxon>
        <taxon>Clostridia</taxon>
        <taxon>Eubacteriales</taxon>
        <taxon>Oscillospiraceae</taxon>
        <taxon>Flavonifractor</taxon>
    </lineage>
</organism>
<feature type="domain" description="ATPase F1/V1/A1 complex alpha/beta subunit nucleotide-binding" evidence="7">
    <location>
        <begin position="2"/>
        <end position="66"/>
    </location>
</feature>
<dbReference type="GO" id="GO:0046961">
    <property type="term" value="F:proton-transporting ATPase activity, rotational mechanism"/>
    <property type="evidence" value="ECO:0007669"/>
    <property type="project" value="InterPro"/>
</dbReference>
<dbReference type="InterPro" id="IPR024034">
    <property type="entry name" value="ATPase_F1/V1_b/a_C"/>
</dbReference>
<dbReference type="PANTHER" id="PTHR43607">
    <property type="entry name" value="V-TYPE PROTON ATPASE CATALYTIC SUBUNIT A"/>
    <property type="match status" value="1"/>
</dbReference>
<keyword evidence="5" id="KW-1278">Translocase</keyword>
<dbReference type="Gene3D" id="1.10.1140.10">
    <property type="entry name" value="Bovine Mitochondrial F1-atpase, Atp Synthase Beta Chain, Chain D, domain 3"/>
    <property type="match status" value="1"/>
</dbReference>
<dbReference type="SUPFAM" id="SSF47917">
    <property type="entry name" value="C-terminal domain of alpha and beta subunits of F1 ATP synthase"/>
    <property type="match status" value="1"/>
</dbReference>
<dbReference type="GO" id="GO:0005524">
    <property type="term" value="F:ATP binding"/>
    <property type="evidence" value="ECO:0007669"/>
    <property type="project" value="UniProtKB-KW"/>
</dbReference>
<dbReference type="Gene3D" id="3.40.50.300">
    <property type="entry name" value="P-loop containing nucleotide triphosphate hydrolases"/>
    <property type="match status" value="1"/>
</dbReference>
<keyword evidence="2" id="KW-0813">Transport</keyword>
<comment type="similarity">
    <text evidence="1">Belongs to the ATPase alpha/beta chains family.</text>
</comment>
<evidence type="ECO:0000256" key="1">
    <source>
        <dbReference type="ARBA" id="ARBA00008936"/>
    </source>
</evidence>
<evidence type="ECO:0000256" key="4">
    <source>
        <dbReference type="ARBA" id="ARBA00022840"/>
    </source>
</evidence>
<reference evidence="9 10" key="1">
    <citation type="submission" date="2015-09" db="EMBL/GenBank/DDBJ databases">
        <authorList>
            <consortium name="Pathogen Informatics"/>
        </authorList>
    </citation>
    <scope>NUCLEOTIDE SEQUENCE [LARGE SCALE GENOMIC DNA]</scope>
    <source>
        <strain evidence="9 10">2789STDY5608854</strain>
    </source>
</reference>
<evidence type="ECO:0000256" key="2">
    <source>
        <dbReference type="ARBA" id="ARBA00022448"/>
    </source>
</evidence>
<dbReference type="EMBL" id="CYZT01000059">
    <property type="protein sequence ID" value="CUO21820.1"/>
    <property type="molecule type" value="Genomic_DNA"/>
</dbReference>
<keyword evidence="3" id="KW-0547">Nucleotide-binding</keyword>
<dbReference type="PANTHER" id="PTHR43607:SF1">
    <property type="entry name" value="H(+)-TRANSPORTING TWO-SECTOR ATPASE"/>
    <property type="match status" value="1"/>
</dbReference>
<dbReference type="InterPro" id="IPR027417">
    <property type="entry name" value="P-loop_NTPase"/>
</dbReference>
<evidence type="ECO:0000256" key="3">
    <source>
        <dbReference type="ARBA" id="ARBA00022741"/>
    </source>
</evidence>
<name>A0A174DCQ5_FLAPL</name>
<keyword evidence="4" id="KW-0067">ATP-binding</keyword>